<sequence length="500" mass="55493">MASEKETLEDKKPDEEQQGQEEEKKIAEVEEVDEKDAEEEKPIKKKESEEEPKTPISRPTRERKTVERYSESSDARGSTPKPLSIRKGSGTQLKDIPNVAYKLSKRKPDDNLQILHNILYGKKSKVHSLKKNIGQFSGFVWVENEEKQRGKTKEKLDKCVKEKLLDFCDVLNIPVSRSAAKKDELSVKLLEFLESPHPTTDSLLADKEQKGKKQKRKGTASKSAGSSDNTTGKSVKQKHQKSEAGVKRKWSSKTEEEDADDEQPSDSGDDSENDDEAPKEGSDQEESGSEKDEKQEEDEVEEKPKKNKSNEKISSKKSAKKDSGSKTAEKPKAIEKGSPAKSSKSSSKSTPSSLASKKGASAADSTSKTKKEKAEKKSKKEETEPVKENSSGKKQSSKSTSKISEKGKGKSVKKAKAEPSNEELHEVVANILKEVDFNTATLSDIIRRLGSHFDVDLMHRKAEVKAIITEVINNMSDEEEEDEPEGDDDAEKPEGDDSDT</sequence>
<dbReference type="Proteomes" id="UP001152561">
    <property type="component" value="Unassembled WGS sequence"/>
</dbReference>
<feature type="region of interest" description="Disordered" evidence="7">
    <location>
        <begin position="473"/>
        <end position="500"/>
    </location>
</feature>
<keyword evidence="6" id="KW-0539">Nucleus</keyword>
<reference evidence="10" key="1">
    <citation type="journal article" date="2023" name="Proc. Natl. Acad. Sci. U.S.A.">
        <title>Genomic and structural basis for evolution of tropane alkaloid biosynthesis.</title>
        <authorList>
            <person name="Wanga Y.-J."/>
            <person name="Taina T."/>
            <person name="Yua J.-Y."/>
            <person name="Lia J."/>
            <person name="Xua B."/>
            <person name="Chenc J."/>
            <person name="D'Auriad J.C."/>
            <person name="Huanga J.-P."/>
            <person name="Huanga S.-X."/>
        </authorList>
    </citation>
    <scope>NUCLEOTIDE SEQUENCE [LARGE SCALE GENOMIC DNA]</scope>
    <source>
        <strain evidence="10">cv. KIB-2019</strain>
    </source>
</reference>
<gene>
    <name evidence="9" type="ORF">K7X08_035450</name>
</gene>
<evidence type="ECO:0000256" key="2">
    <source>
        <dbReference type="ARBA" id="ARBA00022853"/>
    </source>
</evidence>
<evidence type="ECO:0000256" key="6">
    <source>
        <dbReference type="ARBA" id="ARBA00023242"/>
    </source>
</evidence>
<dbReference type="AlphaFoldDB" id="A0A9Q1LL45"/>
<dbReference type="GO" id="GO:2000779">
    <property type="term" value="P:regulation of double-strand break repair"/>
    <property type="evidence" value="ECO:0007669"/>
    <property type="project" value="TreeGrafter"/>
</dbReference>
<dbReference type="FunFam" id="1.10.10.60:FF:000220">
    <property type="entry name" value="DEK domain-containing chromatin associated protein"/>
    <property type="match status" value="1"/>
</dbReference>
<dbReference type="Gene3D" id="1.10.10.60">
    <property type="entry name" value="Homeodomain-like"/>
    <property type="match status" value="1"/>
</dbReference>
<feature type="compositionally biased region" description="Acidic residues" evidence="7">
    <location>
        <begin position="255"/>
        <end position="275"/>
    </location>
</feature>
<dbReference type="PANTHER" id="PTHR13468">
    <property type="entry name" value="DEK PROTEIN"/>
    <property type="match status" value="1"/>
</dbReference>
<name>A0A9Q1LL45_9SOLA</name>
<dbReference type="InterPro" id="IPR044198">
    <property type="entry name" value="DEK"/>
</dbReference>
<feature type="compositionally biased region" description="Basic and acidic residues" evidence="7">
    <location>
        <begin position="302"/>
        <end position="335"/>
    </location>
</feature>
<feature type="compositionally biased region" description="Basic and acidic residues" evidence="7">
    <location>
        <begin position="1"/>
        <end position="28"/>
    </location>
</feature>
<evidence type="ECO:0000313" key="10">
    <source>
        <dbReference type="Proteomes" id="UP001152561"/>
    </source>
</evidence>
<dbReference type="InterPro" id="IPR014876">
    <property type="entry name" value="DEK_C"/>
</dbReference>
<feature type="region of interest" description="Disordered" evidence="7">
    <location>
        <begin position="1"/>
        <end position="91"/>
    </location>
</feature>
<evidence type="ECO:0000256" key="7">
    <source>
        <dbReference type="SAM" id="MobiDB-lite"/>
    </source>
</evidence>
<feature type="compositionally biased region" description="Polar residues" evidence="7">
    <location>
        <begin position="220"/>
        <end position="234"/>
    </location>
</feature>
<dbReference type="GO" id="GO:0042393">
    <property type="term" value="F:histone binding"/>
    <property type="evidence" value="ECO:0007669"/>
    <property type="project" value="TreeGrafter"/>
</dbReference>
<evidence type="ECO:0000259" key="8">
    <source>
        <dbReference type="PROSITE" id="PS51998"/>
    </source>
</evidence>
<comment type="subcellular location">
    <subcellularLocation>
        <location evidence="1">Nucleus</location>
        <location evidence="1">Nucleolus</location>
    </subcellularLocation>
</comment>
<feature type="compositionally biased region" description="Basic and acidic residues" evidence="7">
    <location>
        <begin position="367"/>
        <end position="391"/>
    </location>
</feature>
<proteinExistence type="predicted"/>
<keyword evidence="5" id="KW-0804">Transcription</keyword>
<organism evidence="9 10">
    <name type="scientific">Anisodus acutangulus</name>
    <dbReference type="NCBI Taxonomy" id="402998"/>
    <lineage>
        <taxon>Eukaryota</taxon>
        <taxon>Viridiplantae</taxon>
        <taxon>Streptophyta</taxon>
        <taxon>Embryophyta</taxon>
        <taxon>Tracheophyta</taxon>
        <taxon>Spermatophyta</taxon>
        <taxon>Magnoliopsida</taxon>
        <taxon>eudicotyledons</taxon>
        <taxon>Gunneridae</taxon>
        <taxon>Pentapetalae</taxon>
        <taxon>asterids</taxon>
        <taxon>lamiids</taxon>
        <taxon>Solanales</taxon>
        <taxon>Solanaceae</taxon>
        <taxon>Solanoideae</taxon>
        <taxon>Hyoscyameae</taxon>
        <taxon>Anisodus</taxon>
    </lineage>
</organism>
<feature type="compositionally biased region" description="Acidic residues" evidence="7">
    <location>
        <begin position="476"/>
        <end position="500"/>
    </location>
</feature>
<dbReference type="SUPFAM" id="SSF109715">
    <property type="entry name" value="DEK C-terminal domain"/>
    <property type="match status" value="1"/>
</dbReference>
<evidence type="ECO:0000256" key="5">
    <source>
        <dbReference type="ARBA" id="ARBA00023163"/>
    </source>
</evidence>
<feature type="domain" description="DEK-C" evidence="8">
    <location>
        <begin position="418"/>
        <end position="473"/>
    </location>
</feature>
<evidence type="ECO:0000256" key="4">
    <source>
        <dbReference type="ARBA" id="ARBA00023125"/>
    </source>
</evidence>
<keyword evidence="4" id="KW-0238">DNA-binding</keyword>
<dbReference type="PROSITE" id="PS51998">
    <property type="entry name" value="DEK_C"/>
    <property type="match status" value="1"/>
</dbReference>
<dbReference type="OrthoDB" id="370884at2759"/>
<evidence type="ECO:0000256" key="3">
    <source>
        <dbReference type="ARBA" id="ARBA00023015"/>
    </source>
</evidence>
<evidence type="ECO:0000256" key="1">
    <source>
        <dbReference type="ARBA" id="ARBA00004604"/>
    </source>
</evidence>
<feature type="compositionally biased region" description="Low complexity" evidence="7">
    <location>
        <begin position="336"/>
        <end position="366"/>
    </location>
</feature>
<keyword evidence="3" id="KW-0805">Transcription regulation</keyword>
<feature type="compositionally biased region" description="Basic and acidic residues" evidence="7">
    <location>
        <begin position="38"/>
        <end position="74"/>
    </location>
</feature>
<evidence type="ECO:0000313" key="9">
    <source>
        <dbReference type="EMBL" id="KAJ8537049.1"/>
    </source>
</evidence>
<protein>
    <recommendedName>
        <fullName evidence="8">DEK-C domain-containing protein</fullName>
    </recommendedName>
</protein>
<dbReference type="GO" id="GO:0005730">
    <property type="term" value="C:nucleolus"/>
    <property type="evidence" value="ECO:0007669"/>
    <property type="project" value="UniProtKB-SubCell"/>
</dbReference>
<feature type="compositionally biased region" description="Basic and acidic residues" evidence="7">
    <location>
        <begin position="276"/>
        <end position="294"/>
    </location>
</feature>
<dbReference type="PANTHER" id="PTHR13468:SF21">
    <property type="entry name" value="PROTEIN DEK-LIKE ISOFORM X1"/>
    <property type="match status" value="1"/>
</dbReference>
<dbReference type="Pfam" id="PF08766">
    <property type="entry name" value="DEK_C"/>
    <property type="match status" value="1"/>
</dbReference>
<accession>A0A9Q1LL45</accession>
<dbReference type="GO" id="GO:0003677">
    <property type="term" value="F:DNA binding"/>
    <property type="evidence" value="ECO:0007669"/>
    <property type="project" value="UniProtKB-KW"/>
</dbReference>
<keyword evidence="2" id="KW-0156">Chromatin regulator</keyword>
<feature type="region of interest" description="Disordered" evidence="7">
    <location>
        <begin position="198"/>
        <end position="423"/>
    </location>
</feature>
<dbReference type="EMBL" id="JAJAGQ010000018">
    <property type="protein sequence ID" value="KAJ8537049.1"/>
    <property type="molecule type" value="Genomic_DNA"/>
</dbReference>
<feature type="compositionally biased region" description="Low complexity" evidence="7">
    <location>
        <begin position="392"/>
        <end position="402"/>
    </location>
</feature>
<keyword evidence="10" id="KW-1185">Reference proteome</keyword>
<dbReference type="GO" id="GO:0006325">
    <property type="term" value="P:chromatin organization"/>
    <property type="evidence" value="ECO:0007669"/>
    <property type="project" value="UniProtKB-KW"/>
</dbReference>
<comment type="caution">
    <text evidence="9">The sequence shown here is derived from an EMBL/GenBank/DDBJ whole genome shotgun (WGS) entry which is preliminary data.</text>
</comment>